<dbReference type="Pfam" id="PF16859">
    <property type="entry name" value="TetR_C_11"/>
    <property type="match status" value="1"/>
</dbReference>
<evidence type="ECO:0000313" key="7">
    <source>
        <dbReference type="Proteomes" id="UP001156691"/>
    </source>
</evidence>
<organism evidence="6 7">
    <name type="scientific">Devosia nitrariae</name>
    <dbReference type="NCBI Taxonomy" id="2071872"/>
    <lineage>
        <taxon>Bacteria</taxon>
        <taxon>Pseudomonadati</taxon>
        <taxon>Pseudomonadota</taxon>
        <taxon>Alphaproteobacteria</taxon>
        <taxon>Hyphomicrobiales</taxon>
        <taxon>Devosiaceae</taxon>
        <taxon>Devosia</taxon>
    </lineage>
</organism>
<dbReference type="Gene3D" id="1.10.10.60">
    <property type="entry name" value="Homeodomain-like"/>
    <property type="match status" value="1"/>
</dbReference>
<gene>
    <name evidence="6" type="ORF">GCM10010862_13750</name>
</gene>
<proteinExistence type="predicted"/>
<keyword evidence="7" id="KW-1185">Reference proteome</keyword>
<dbReference type="InterPro" id="IPR036271">
    <property type="entry name" value="Tet_transcr_reg_TetR-rel_C_sf"/>
</dbReference>
<accession>A0ABQ5W2S0</accession>
<keyword evidence="1" id="KW-0805">Transcription regulation</keyword>
<dbReference type="EMBL" id="BSNS01000007">
    <property type="protein sequence ID" value="GLQ54116.1"/>
    <property type="molecule type" value="Genomic_DNA"/>
</dbReference>
<dbReference type="Gene3D" id="1.10.357.10">
    <property type="entry name" value="Tetracycline Repressor, domain 2"/>
    <property type="match status" value="1"/>
</dbReference>
<evidence type="ECO:0000256" key="2">
    <source>
        <dbReference type="ARBA" id="ARBA00023125"/>
    </source>
</evidence>
<feature type="domain" description="HTH tetR-type" evidence="5">
    <location>
        <begin position="19"/>
        <end position="79"/>
    </location>
</feature>
<name>A0ABQ5W2S0_9HYPH</name>
<dbReference type="PROSITE" id="PS50977">
    <property type="entry name" value="HTH_TETR_2"/>
    <property type="match status" value="1"/>
</dbReference>
<dbReference type="SUPFAM" id="SSF46689">
    <property type="entry name" value="Homeodomain-like"/>
    <property type="match status" value="1"/>
</dbReference>
<sequence length="199" mass="22216">MTDSEYDERRRSIGARRNPEAQEAILDAAEAILIEDGAAAFSIEAVARRARAGKPTIYRWWPTRGTLLLDIYHRQKPAVIHADTGSLEEDVTLFIERLLEYWKGGAGQVFRVVVAEAQRDVACAEALRTYAAGRRRQTAAMFERAIARGEISPDTDSLLAAEMLAALAWHRLLTDRLAIDRNEAKTVARQVVRGLKVSD</sequence>
<dbReference type="SUPFAM" id="SSF48498">
    <property type="entry name" value="Tetracyclin repressor-like, C-terminal domain"/>
    <property type="match status" value="1"/>
</dbReference>
<reference evidence="7" key="1">
    <citation type="journal article" date="2019" name="Int. J. Syst. Evol. Microbiol.">
        <title>The Global Catalogue of Microorganisms (GCM) 10K type strain sequencing project: providing services to taxonomists for standard genome sequencing and annotation.</title>
        <authorList>
            <consortium name="The Broad Institute Genomics Platform"/>
            <consortium name="The Broad Institute Genome Sequencing Center for Infectious Disease"/>
            <person name="Wu L."/>
            <person name="Ma J."/>
        </authorList>
    </citation>
    <scope>NUCLEOTIDE SEQUENCE [LARGE SCALE GENOMIC DNA]</scope>
    <source>
        <strain evidence="7">NBRC 112416</strain>
    </source>
</reference>
<evidence type="ECO:0000259" key="5">
    <source>
        <dbReference type="PROSITE" id="PS50977"/>
    </source>
</evidence>
<keyword evidence="3" id="KW-0804">Transcription</keyword>
<dbReference type="InterPro" id="IPR050109">
    <property type="entry name" value="HTH-type_TetR-like_transc_reg"/>
</dbReference>
<dbReference type="InterPro" id="IPR009057">
    <property type="entry name" value="Homeodomain-like_sf"/>
</dbReference>
<dbReference type="PANTHER" id="PTHR30055">
    <property type="entry name" value="HTH-TYPE TRANSCRIPTIONAL REGULATOR RUTR"/>
    <property type="match status" value="1"/>
</dbReference>
<evidence type="ECO:0000313" key="6">
    <source>
        <dbReference type="EMBL" id="GLQ54116.1"/>
    </source>
</evidence>
<dbReference type="InterPro" id="IPR011075">
    <property type="entry name" value="TetR_C"/>
</dbReference>
<protein>
    <submittedName>
        <fullName evidence="6">TetR family transcriptional regulator</fullName>
    </submittedName>
</protein>
<evidence type="ECO:0000256" key="3">
    <source>
        <dbReference type="ARBA" id="ARBA00023163"/>
    </source>
</evidence>
<evidence type="ECO:0000256" key="4">
    <source>
        <dbReference type="PROSITE-ProRule" id="PRU00335"/>
    </source>
</evidence>
<keyword evidence="2 4" id="KW-0238">DNA-binding</keyword>
<feature type="DNA-binding region" description="H-T-H motif" evidence="4">
    <location>
        <begin position="42"/>
        <end position="61"/>
    </location>
</feature>
<dbReference type="Pfam" id="PF00440">
    <property type="entry name" value="TetR_N"/>
    <property type="match status" value="1"/>
</dbReference>
<comment type="caution">
    <text evidence="6">The sequence shown here is derived from an EMBL/GenBank/DDBJ whole genome shotgun (WGS) entry which is preliminary data.</text>
</comment>
<dbReference type="PANTHER" id="PTHR30055:SF148">
    <property type="entry name" value="TETR-FAMILY TRANSCRIPTIONAL REGULATOR"/>
    <property type="match status" value="1"/>
</dbReference>
<evidence type="ECO:0000256" key="1">
    <source>
        <dbReference type="ARBA" id="ARBA00023015"/>
    </source>
</evidence>
<dbReference type="InterPro" id="IPR001647">
    <property type="entry name" value="HTH_TetR"/>
</dbReference>
<dbReference type="RefSeq" id="WP_284339551.1">
    <property type="nucleotide sequence ID" value="NZ_BSNS01000007.1"/>
</dbReference>
<dbReference type="Proteomes" id="UP001156691">
    <property type="component" value="Unassembled WGS sequence"/>
</dbReference>